<name>A0A1E7Q5T2_9GAMM</name>
<dbReference type="Gene3D" id="3.40.640.10">
    <property type="entry name" value="Type I PLP-dependent aspartate aminotransferase-like (Major domain)"/>
    <property type="match status" value="1"/>
</dbReference>
<dbReference type="AlphaFoldDB" id="A0A1E7Q5T2"/>
<evidence type="ECO:0000313" key="10">
    <source>
        <dbReference type="Proteomes" id="UP000242258"/>
    </source>
</evidence>
<dbReference type="OrthoDB" id="9808002at2"/>
<evidence type="ECO:0000256" key="3">
    <source>
        <dbReference type="ARBA" id="ARBA00012239"/>
    </source>
</evidence>
<dbReference type="InterPro" id="IPR010970">
    <property type="entry name" value="Cys_dSase_SufS"/>
</dbReference>
<keyword evidence="4" id="KW-0808">Transferase</keyword>
<gene>
    <name evidence="9" type="ORF">BI198_08140</name>
</gene>
<dbReference type="InterPro" id="IPR020578">
    <property type="entry name" value="Aminotrans_V_PyrdxlP_BS"/>
</dbReference>
<evidence type="ECO:0000313" key="9">
    <source>
        <dbReference type="EMBL" id="OEY69532.1"/>
    </source>
</evidence>
<dbReference type="GO" id="GO:0030170">
    <property type="term" value="F:pyridoxal phosphate binding"/>
    <property type="evidence" value="ECO:0007669"/>
    <property type="project" value="InterPro"/>
</dbReference>
<dbReference type="InterPro" id="IPR015424">
    <property type="entry name" value="PyrdxlP-dep_Trfase"/>
</dbReference>
<dbReference type="GO" id="GO:0031071">
    <property type="term" value="F:cysteine desulfurase activity"/>
    <property type="evidence" value="ECO:0007669"/>
    <property type="project" value="UniProtKB-EC"/>
</dbReference>
<keyword evidence="10" id="KW-1185">Reference proteome</keyword>
<comment type="caution">
    <text evidence="9">The sequence shown here is derived from an EMBL/GenBank/DDBJ whole genome shotgun (WGS) entry which is preliminary data.</text>
</comment>
<comment type="similarity">
    <text evidence="2">Belongs to the class-V pyridoxal-phosphate-dependent aminotransferase family. Csd subfamily.</text>
</comment>
<dbReference type="InterPro" id="IPR000192">
    <property type="entry name" value="Aminotrans_V_dom"/>
</dbReference>
<dbReference type="PROSITE" id="PS00595">
    <property type="entry name" value="AA_TRANSFER_CLASS_5"/>
    <property type="match status" value="1"/>
</dbReference>
<feature type="domain" description="Aminotransferase class V" evidence="8">
    <location>
        <begin position="23"/>
        <end position="391"/>
    </location>
</feature>
<accession>A0A1E7Q5T2</accession>
<evidence type="ECO:0000256" key="2">
    <source>
        <dbReference type="ARBA" id="ARBA00010447"/>
    </source>
</evidence>
<dbReference type="Gene3D" id="3.90.1150.10">
    <property type="entry name" value="Aspartate Aminotransferase, domain 1"/>
    <property type="match status" value="1"/>
</dbReference>
<evidence type="ECO:0000256" key="6">
    <source>
        <dbReference type="ARBA" id="ARBA00050776"/>
    </source>
</evidence>
<evidence type="ECO:0000259" key="8">
    <source>
        <dbReference type="Pfam" id="PF00266"/>
    </source>
</evidence>
<dbReference type="PANTHER" id="PTHR43586:SF8">
    <property type="entry name" value="CYSTEINE DESULFURASE 1, CHLOROPLASTIC"/>
    <property type="match status" value="1"/>
</dbReference>
<reference evidence="10" key="1">
    <citation type="submission" date="2016-09" db="EMBL/GenBank/DDBJ databases">
        <authorList>
            <person name="Wan X."/>
            <person name="Hou S."/>
        </authorList>
    </citation>
    <scope>NUCLEOTIDE SEQUENCE [LARGE SCALE GENOMIC DNA]</scope>
    <source>
        <strain evidence="10">KH87</strain>
    </source>
</reference>
<sequence length="405" mass="44870">MSCFDVQSFRQQFAFFTQQPSWVYLDNAATMHKPTAVIDAITLFYQQQNSNVHRGAHSLSQQATTRYEQARADVAQYINAKQAAEIIFCSGATAALNQIAFGLMHTVLQPGDRILLTQLEHHANIVPWQLHCQRHGVIIDVVPLTKDNQLDLDAYNQLLKLKPKVVSFCQISNVLGHIQPVKQMIAQAKLVGAITVIDGAQGIVYEQPDMQQLDCDFYVFSGHKLYGPTGIGVLYGKFDRLTELTPIFAGGEMIDQVSFVNTTFNQLPFRLEAGTPNIAGVIGLSAAINWLQKFNIVEMQKHKLLLLKHFYSGLSAIKGIDLLSSPVHNAGIVAFNIIGEHHSDVADLLNQQHIAVRAGQHCAMPLFSYIQQRGAVRCSFAAYNTLDDVNQCLLALEQAVEILTA</sequence>
<dbReference type="PANTHER" id="PTHR43586">
    <property type="entry name" value="CYSTEINE DESULFURASE"/>
    <property type="match status" value="1"/>
</dbReference>
<dbReference type="CDD" id="cd06453">
    <property type="entry name" value="SufS_like"/>
    <property type="match status" value="1"/>
</dbReference>
<dbReference type="STRING" id="1628148.BI198_08140"/>
<keyword evidence="5" id="KW-0663">Pyridoxal phosphate</keyword>
<dbReference type="Pfam" id="PF00266">
    <property type="entry name" value="Aminotran_5"/>
    <property type="match status" value="1"/>
</dbReference>
<dbReference type="GO" id="GO:0006534">
    <property type="term" value="P:cysteine metabolic process"/>
    <property type="evidence" value="ECO:0007669"/>
    <property type="project" value="InterPro"/>
</dbReference>
<evidence type="ECO:0000256" key="1">
    <source>
        <dbReference type="ARBA" id="ARBA00001933"/>
    </source>
</evidence>
<dbReference type="EMBL" id="MKEK01000001">
    <property type="protein sequence ID" value="OEY69532.1"/>
    <property type="molecule type" value="Genomic_DNA"/>
</dbReference>
<dbReference type="InterPro" id="IPR015421">
    <property type="entry name" value="PyrdxlP-dep_Trfase_major"/>
</dbReference>
<dbReference type="InterPro" id="IPR015422">
    <property type="entry name" value="PyrdxlP-dep_Trfase_small"/>
</dbReference>
<dbReference type="RefSeq" id="WP_070049102.1">
    <property type="nucleotide sequence ID" value="NZ_CBCSDO010000005.1"/>
</dbReference>
<proteinExistence type="inferred from homology"/>
<evidence type="ECO:0000256" key="7">
    <source>
        <dbReference type="RuleBase" id="RU004504"/>
    </source>
</evidence>
<evidence type="ECO:0000256" key="4">
    <source>
        <dbReference type="ARBA" id="ARBA00022679"/>
    </source>
</evidence>
<comment type="catalytic activity">
    <reaction evidence="6">
        <text>(sulfur carrier)-H + L-cysteine = (sulfur carrier)-SH + L-alanine</text>
        <dbReference type="Rhea" id="RHEA:43892"/>
        <dbReference type="Rhea" id="RHEA-COMP:14737"/>
        <dbReference type="Rhea" id="RHEA-COMP:14739"/>
        <dbReference type="ChEBI" id="CHEBI:29917"/>
        <dbReference type="ChEBI" id="CHEBI:35235"/>
        <dbReference type="ChEBI" id="CHEBI:57972"/>
        <dbReference type="ChEBI" id="CHEBI:64428"/>
        <dbReference type="EC" id="2.8.1.7"/>
    </reaction>
</comment>
<evidence type="ECO:0000256" key="5">
    <source>
        <dbReference type="ARBA" id="ARBA00022898"/>
    </source>
</evidence>
<organism evidence="9 10">
    <name type="scientific">Rheinheimera salexigens</name>
    <dbReference type="NCBI Taxonomy" id="1628148"/>
    <lineage>
        <taxon>Bacteria</taxon>
        <taxon>Pseudomonadati</taxon>
        <taxon>Pseudomonadota</taxon>
        <taxon>Gammaproteobacteria</taxon>
        <taxon>Chromatiales</taxon>
        <taxon>Chromatiaceae</taxon>
        <taxon>Rheinheimera</taxon>
    </lineage>
</organism>
<dbReference type="SUPFAM" id="SSF53383">
    <property type="entry name" value="PLP-dependent transferases"/>
    <property type="match status" value="1"/>
</dbReference>
<dbReference type="Proteomes" id="UP000242258">
    <property type="component" value="Unassembled WGS sequence"/>
</dbReference>
<protein>
    <recommendedName>
        <fullName evidence="3">cysteine desulfurase</fullName>
        <ecNumber evidence="3">2.8.1.7</ecNumber>
    </recommendedName>
</protein>
<comment type="cofactor">
    <cofactor evidence="1 7">
        <name>pyridoxal 5'-phosphate</name>
        <dbReference type="ChEBI" id="CHEBI:597326"/>
    </cofactor>
</comment>
<dbReference type="EC" id="2.8.1.7" evidence="3"/>